<dbReference type="EMBL" id="MU970078">
    <property type="protein sequence ID" value="KAK9322362.1"/>
    <property type="molecule type" value="Genomic_DNA"/>
</dbReference>
<proteinExistence type="predicted"/>
<evidence type="ECO:0000313" key="1">
    <source>
        <dbReference type="EMBL" id="KAK9322362.1"/>
    </source>
</evidence>
<evidence type="ECO:0000313" key="2">
    <source>
        <dbReference type="Proteomes" id="UP001489719"/>
    </source>
</evidence>
<organism evidence="1 2">
    <name type="scientific">Lipomyces orientalis</name>
    <dbReference type="NCBI Taxonomy" id="1233043"/>
    <lineage>
        <taxon>Eukaryota</taxon>
        <taxon>Fungi</taxon>
        <taxon>Dikarya</taxon>
        <taxon>Ascomycota</taxon>
        <taxon>Saccharomycotina</taxon>
        <taxon>Lipomycetes</taxon>
        <taxon>Lipomycetales</taxon>
        <taxon>Lipomycetaceae</taxon>
        <taxon>Lipomyces</taxon>
    </lineage>
</organism>
<reference evidence="2" key="1">
    <citation type="journal article" date="2024" name="Front. Bioeng. Biotechnol.">
        <title>Genome-scale model development and genomic sequencing of the oleaginous clade Lipomyces.</title>
        <authorList>
            <person name="Czajka J.J."/>
            <person name="Han Y."/>
            <person name="Kim J."/>
            <person name="Mondo S.J."/>
            <person name="Hofstad B.A."/>
            <person name="Robles A."/>
            <person name="Haridas S."/>
            <person name="Riley R."/>
            <person name="LaButti K."/>
            <person name="Pangilinan J."/>
            <person name="Andreopoulos W."/>
            <person name="Lipzen A."/>
            <person name="Yan J."/>
            <person name="Wang M."/>
            <person name="Ng V."/>
            <person name="Grigoriev I.V."/>
            <person name="Spatafora J.W."/>
            <person name="Magnuson J.K."/>
            <person name="Baker S.E."/>
            <person name="Pomraning K.R."/>
        </authorList>
    </citation>
    <scope>NUCLEOTIDE SEQUENCE [LARGE SCALE GENOMIC DNA]</scope>
    <source>
        <strain evidence="2">CBS 10300</strain>
    </source>
</reference>
<dbReference type="Proteomes" id="UP001489719">
    <property type="component" value="Unassembled WGS sequence"/>
</dbReference>
<comment type="caution">
    <text evidence="1">The sequence shown here is derived from an EMBL/GenBank/DDBJ whole genome shotgun (WGS) entry which is preliminary data.</text>
</comment>
<keyword evidence="2" id="KW-1185">Reference proteome</keyword>
<protein>
    <submittedName>
        <fullName evidence="1">Kinase-like domain-containing protein</fullName>
    </submittedName>
</protein>
<accession>A0ACC3TNC5</accession>
<name>A0ACC3TNC5_9ASCO</name>
<sequence length="432" mass="48093">MTSVKTLESRLSRTTLHDSHGPTTYTTTLNCNGSNGKLKSSGLATSTHHSQRSSVTSNNASSNKENLGSFSGGTVRNPLLKYALHNTTGGVSATRGSQMPPPSSPNLHKAGASSAPHGYLSSHDVVNAQTDAHRSSGSNSSPPITALVYQPEVQAHRQYSLDSFEIGRKLGKGKFGKVYCARDKATGYVCALKVMEKKELIHFKVEKQFRREIEIQSNLRHPNILRLYGHFHDSSRVFLILEYAGQGEMFKVLRKKGRFSDILASQYICQIASALSYLHKKHIIHRDLKPENLLIGLDGEVKLSDFGWSVHTPSSRRTTMCGTLDYLPPEMVEAKDHDYKVDLWALGVLTYEFLVGNPPFEEPAHKATYKRISKVDLKIPPFVSVEAADLIRRLLQHQPERRYPLDQIPDHPWIVKNRPLWATSSGGQRGSS</sequence>
<gene>
    <name evidence="1" type="ORF">V1517DRAFT_323575</name>
</gene>